<dbReference type="Gene3D" id="2.170.130.10">
    <property type="entry name" value="TonB-dependent receptor, plug domain"/>
    <property type="match status" value="1"/>
</dbReference>
<dbReference type="InterPro" id="IPR039426">
    <property type="entry name" value="TonB-dep_rcpt-like"/>
</dbReference>
<protein>
    <submittedName>
        <fullName evidence="14">TonB-dependent outer membrane receptor</fullName>
    </submittedName>
</protein>
<evidence type="ECO:0000256" key="10">
    <source>
        <dbReference type="PROSITE-ProRule" id="PRU01360"/>
    </source>
</evidence>
<evidence type="ECO:0000259" key="13">
    <source>
        <dbReference type="Pfam" id="PF07715"/>
    </source>
</evidence>
<keyword evidence="15" id="KW-1185">Reference proteome</keyword>
<evidence type="ECO:0000259" key="12">
    <source>
        <dbReference type="Pfam" id="PF00593"/>
    </source>
</evidence>
<evidence type="ECO:0000313" key="15">
    <source>
        <dbReference type="Proteomes" id="UP000231564"/>
    </source>
</evidence>
<proteinExistence type="inferred from homology"/>
<dbReference type="InterPro" id="IPR037066">
    <property type="entry name" value="Plug_dom_sf"/>
</dbReference>
<keyword evidence="2 10" id="KW-0813">Transport</keyword>
<dbReference type="KEGG" id="tmar:MARIT_1732"/>
<dbReference type="RefSeq" id="WP_100211267.1">
    <property type="nucleotide sequence ID" value="NZ_CP138495.1"/>
</dbReference>
<dbReference type="InterPro" id="IPR012910">
    <property type="entry name" value="Plug_dom"/>
</dbReference>
<keyword evidence="3 10" id="KW-1134">Transmembrane beta strand</keyword>
<dbReference type="EMBL" id="LT634361">
    <property type="protein sequence ID" value="SFZ82742.1"/>
    <property type="molecule type" value="Genomic_DNA"/>
</dbReference>
<dbReference type="GO" id="GO:0044718">
    <property type="term" value="P:siderophore transmembrane transport"/>
    <property type="evidence" value="ECO:0007669"/>
    <property type="project" value="TreeGrafter"/>
</dbReference>
<evidence type="ECO:0000256" key="1">
    <source>
        <dbReference type="ARBA" id="ARBA00004571"/>
    </source>
</evidence>
<dbReference type="OrthoDB" id="9762903at2"/>
<dbReference type="InterPro" id="IPR000531">
    <property type="entry name" value="Beta-barrel_TonB"/>
</dbReference>
<dbReference type="Proteomes" id="UP000231564">
    <property type="component" value="Chromosome MARIT"/>
</dbReference>
<feature type="domain" description="TonB-dependent receptor-like beta-barrel" evidence="12">
    <location>
        <begin position="173"/>
        <end position="598"/>
    </location>
</feature>
<dbReference type="InterPro" id="IPR036942">
    <property type="entry name" value="Beta-barrel_TonB_sf"/>
</dbReference>
<keyword evidence="7 10" id="KW-0472">Membrane</keyword>
<dbReference type="Gene3D" id="2.40.170.20">
    <property type="entry name" value="TonB-dependent receptor, beta-barrel domain"/>
    <property type="match status" value="1"/>
</dbReference>
<evidence type="ECO:0000256" key="5">
    <source>
        <dbReference type="ARBA" id="ARBA00022729"/>
    </source>
</evidence>
<dbReference type="STRING" id="1349785.GCA_000509405_02256"/>
<organism evidence="14 15">
    <name type="scientific">Tenacibaculum maritimum NCIMB 2154</name>
    <dbReference type="NCBI Taxonomy" id="1349785"/>
    <lineage>
        <taxon>Bacteria</taxon>
        <taxon>Pseudomonadati</taxon>
        <taxon>Bacteroidota</taxon>
        <taxon>Flavobacteriia</taxon>
        <taxon>Flavobacteriales</taxon>
        <taxon>Flavobacteriaceae</taxon>
        <taxon>Tenacibaculum</taxon>
    </lineage>
</organism>
<evidence type="ECO:0000256" key="8">
    <source>
        <dbReference type="ARBA" id="ARBA00023170"/>
    </source>
</evidence>
<evidence type="ECO:0000256" key="4">
    <source>
        <dbReference type="ARBA" id="ARBA00022692"/>
    </source>
</evidence>
<gene>
    <name evidence="14" type="ORF">MARIT_1732</name>
</gene>
<evidence type="ECO:0000256" key="2">
    <source>
        <dbReference type="ARBA" id="ARBA00022448"/>
    </source>
</evidence>
<feature type="domain" description="TonB-dependent receptor plug" evidence="13">
    <location>
        <begin position="56"/>
        <end position="146"/>
    </location>
</feature>
<dbReference type="SUPFAM" id="SSF56935">
    <property type="entry name" value="Porins"/>
    <property type="match status" value="1"/>
</dbReference>
<dbReference type="PROSITE" id="PS52016">
    <property type="entry name" value="TONB_DEPENDENT_REC_3"/>
    <property type="match status" value="1"/>
</dbReference>
<evidence type="ECO:0000256" key="9">
    <source>
        <dbReference type="ARBA" id="ARBA00023237"/>
    </source>
</evidence>
<evidence type="ECO:0000256" key="11">
    <source>
        <dbReference type="RuleBase" id="RU003357"/>
    </source>
</evidence>
<dbReference type="GO" id="GO:0009279">
    <property type="term" value="C:cell outer membrane"/>
    <property type="evidence" value="ECO:0007669"/>
    <property type="project" value="UniProtKB-SubCell"/>
</dbReference>
<dbReference type="PANTHER" id="PTHR30069:SF29">
    <property type="entry name" value="HEMOGLOBIN AND HEMOGLOBIN-HAPTOGLOBIN-BINDING PROTEIN 1-RELATED"/>
    <property type="match status" value="1"/>
</dbReference>
<dbReference type="Pfam" id="PF07715">
    <property type="entry name" value="Plug"/>
    <property type="match status" value="1"/>
</dbReference>
<evidence type="ECO:0000313" key="14">
    <source>
        <dbReference type="EMBL" id="SFZ82742.1"/>
    </source>
</evidence>
<evidence type="ECO:0000256" key="7">
    <source>
        <dbReference type="ARBA" id="ARBA00023136"/>
    </source>
</evidence>
<sequence length="625" mass="70975">MRGHIFYIVFFIIAFNSFAQNDSISNILKEVVVRGKKVTNGGVTVGQKSLRIGIKQLKKNPSNFTSLLRYNSPIALKDYGNGGVSTARFRGTSGSNTVVLWNGIQINSLGNGQVDFNSLPVSVSDEVIVNSGGGSAKYGSGVIGGAIHLNDNLNFKEHKNFQLFSSYGSFNTTSNFFKTNIGVGNVAIKLSSTINYSKNDYEYIDTRYKNSNEHLKNENGAYKNYGINFGIGYQFSKKNQLFFYTTGYYGDRLLSSGLPNPASGSERNEDFNQRNLVKWRYSFSKFTQLVNVSYLTQEYRYYTNKDTKRFNFGSSEQYGINYSLNYKFSNLLNVKYAMIYDWVKGKTNKILPKYRKVFSFLGEIIYKPTNTLTTAFNLRKELNSDFSVPLSLSLGATQQMTDGISLKGNVSTNYRGPTFNELYWPIIGNLNLLPEKAIQGEIGIDFKNENIKISATAFYINTKDKILWLPTGGTNLWKPSNVADVINKGMEAFFDWQLKLNKHHIKLSSNYLFTIAKDKGSNTILPYVPKHLLNFNIDYRYKWLGMYVQSLYESKVYTNGINLDFYSLNELSVSNIGFNARVFNKKANKVSIGVKINNIFNEAYYFSNLRPMPGRNFNININHKF</sequence>
<keyword evidence="5" id="KW-0732">Signal</keyword>
<dbReference type="Pfam" id="PF00593">
    <property type="entry name" value="TonB_dep_Rec_b-barrel"/>
    <property type="match status" value="1"/>
</dbReference>
<keyword evidence="8 14" id="KW-0675">Receptor</keyword>
<dbReference type="GeneID" id="47723238"/>
<evidence type="ECO:0000256" key="3">
    <source>
        <dbReference type="ARBA" id="ARBA00022452"/>
    </source>
</evidence>
<keyword evidence="4 10" id="KW-0812">Transmembrane</keyword>
<keyword evidence="6 11" id="KW-0798">TonB box</keyword>
<comment type="similarity">
    <text evidence="10 11">Belongs to the TonB-dependent receptor family.</text>
</comment>
<name>A0A2H1E9R4_9FLAO</name>
<reference evidence="14 15" key="1">
    <citation type="submission" date="2016-11" db="EMBL/GenBank/DDBJ databases">
        <authorList>
            <person name="Jaros S."/>
            <person name="Januszkiewicz K."/>
            <person name="Wedrychowicz H."/>
        </authorList>
    </citation>
    <scope>NUCLEOTIDE SEQUENCE [LARGE SCALE GENOMIC DNA]</scope>
    <source>
        <strain evidence="14">NCIMB 2154T</strain>
    </source>
</reference>
<dbReference type="GO" id="GO:0015344">
    <property type="term" value="F:siderophore uptake transmembrane transporter activity"/>
    <property type="evidence" value="ECO:0007669"/>
    <property type="project" value="TreeGrafter"/>
</dbReference>
<dbReference type="AlphaFoldDB" id="A0A2H1E9R4"/>
<dbReference type="PANTHER" id="PTHR30069">
    <property type="entry name" value="TONB-DEPENDENT OUTER MEMBRANE RECEPTOR"/>
    <property type="match status" value="1"/>
</dbReference>
<keyword evidence="9 10" id="KW-0998">Cell outer membrane</keyword>
<evidence type="ECO:0000256" key="6">
    <source>
        <dbReference type="ARBA" id="ARBA00023077"/>
    </source>
</evidence>
<comment type="subcellular location">
    <subcellularLocation>
        <location evidence="1 10">Cell outer membrane</location>
        <topology evidence="1 10">Multi-pass membrane protein</topology>
    </subcellularLocation>
</comment>
<accession>A0A2H1E9R4</accession>